<sequence length="85" mass="9782">MIATRDIVSNLYSVPMFVPSIGGAIRAFGDECQRDEKNNSLFQHPEDYELWHLGEYDDNNGTILVYSQEERKQIAVGANYRRSIK</sequence>
<dbReference type="InterPro" id="IPR046781">
    <property type="entry name" value="Phage_ORF5"/>
</dbReference>
<dbReference type="Pfam" id="PF20577">
    <property type="entry name" value="Phage_ORF5"/>
    <property type="match status" value="1"/>
</dbReference>
<proteinExistence type="predicted"/>
<reference evidence="1" key="1">
    <citation type="submission" date="2018-12" db="EMBL/GenBank/DDBJ databases">
        <title>Singled stranded DNA viruses identified in blackflies (Austrosimulium ungulatum) sampled in New Zealand.</title>
        <authorList>
            <person name="Kraberger S."/>
            <person name="Fontenele R.S."/>
            <person name="Schmidlin K."/>
            <person name="Walters M."/>
            <person name="Varsani A."/>
        </authorList>
    </citation>
    <scope>NUCLEOTIDE SEQUENCE [LARGE SCALE GENOMIC DNA]</scope>
    <source>
        <strain evidence="1">028</strain>
    </source>
</reference>
<organism evidence="1">
    <name type="scientific">Blackfly microvirus SF02</name>
    <dbReference type="NCBI Taxonomy" id="2576452"/>
    <lineage>
        <taxon>Viruses</taxon>
        <taxon>Monodnaviria</taxon>
        <taxon>Sangervirae</taxon>
        <taxon>Phixviricota</taxon>
        <taxon>Malgrandaviricetes</taxon>
        <taxon>Petitvirales</taxon>
        <taxon>Microviridae</taxon>
        <taxon>Microvirus</taxon>
    </lineage>
</organism>
<accession>A0A4V1F5D1</accession>
<protein>
    <submittedName>
        <fullName evidence="1">Nonstructural protein</fullName>
    </submittedName>
</protein>
<dbReference type="EMBL" id="MK249141">
    <property type="protein sequence ID" value="QCQ84643.1"/>
    <property type="molecule type" value="Genomic_DNA"/>
</dbReference>
<evidence type="ECO:0000313" key="1">
    <source>
        <dbReference type="EMBL" id="QCQ84643.1"/>
    </source>
</evidence>
<dbReference type="Proteomes" id="UP000324721">
    <property type="component" value="Segment"/>
</dbReference>
<name>A0A4V1F5D1_9VIRU</name>